<dbReference type="FunFam" id="3.30.479.30:FF:000010">
    <property type="entry name" value="major vault protein-like"/>
    <property type="match status" value="1"/>
</dbReference>
<dbReference type="PANTHER" id="PTHR14165">
    <property type="entry name" value="MAJOR VAULT PROTEIN"/>
    <property type="match status" value="1"/>
</dbReference>
<feature type="non-terminal residue" evidence="15">
    <location>
        <position position="1"/>
    </location>
</feature>
<evidence type="ECO:0000256" key="6">
    <source>
        <dbReference type="ARBA" id="ARBA00023242"/>
    </source>
</evidence>
<dbReference type="Proteomes" id="UP001186944">
    <property type="component" value="Unassembled WGS sequence"/>
</dbReference>
<dbReference type="EMBL" id="VSWD01000007">
    <property type="protein sequence ID" value="KAK3097161.1"/>
    <property type="molecule type" value="Genomic_DNA"/>
</dbReference>
<keyword evidence="4 8" id="KW-0963">Cytoplasm</keyword>
<dbReference type="InterPro" id="IPR021870">
    <property type="entry name" value="MVP_shoulder"/>
</dbReference>
<gene>
    <name evidence="15" type="ORF">FSP39_006955</name>
</gene>
<feature type="domain" description="Major vault protein shoulder" evidence="11">
    <location>
        <begin position="508"/>
        <end position="625"/>
    </location>
</feature>
<feature type="domain" description="Major vault protein repeat" evidence="14">
    <location>
        <begin position="364"/>
        <end position="413"/>
    </location>
</feature>
<sequence length="800" mass="89611">NTNITRLETGPKTLALKSNERVTAGPLPMIVVKPGHYCVIKDPCCKYIPGFACELRLGETEIKFHSDPFPLYPGESLVDAADFLKGNADYSKAVKKLPVIKANYGIRLYVKLDFEDELGKHYAGDTYQLEGPLTYKPRPEVDVREIVEPVIVRSGTVLKIKATQEFTDRNGTERVTAEEWMVTKEGAYLPDVFEQVVSVEKKITLTPDCGIHLYAVQSVTDQFGRKRLAGESWLLTGEDVNEYPPEIGVEVRGQVNKMVLWKGQYAVIENVVDKKGKPQLGKRELRVGPCSFFMHPHESLEKGKVQDAYVMGENQALILTADEEFKDKMFKNKLRRCGDRWMIQGPLEYIPPIEVSIVKKRAKIPLSKNEGIYVQDWKTGQVRTEMGPMSYMLTENEELWCKELPGNTENLLKQGGGGGGQDIRKMAYFEQSIDPHMLKGRDKTRLVTYRCPGNTAVQVYNYLEKTARVVFGPDLVILGAHENFNVLSLSAGKPKKSDALQSLCLMLGPDFISDIIEVETSDHARLRIQLAFNNHFEYTIGDKESEARIFSVPDFIGFACRQLGARIRGAVAQVTFDEFHRHSASVIQASVFGLDESGNLKTQLKFPANNLVISSIDIQSIEPVDIKMRDSLSKSVQLAIEISTKSIEAAASHEAARNEQIAQGELERQKLTNEKESEKERAKLLELQAIAAAVESTGQAKAEAQAQAERMIIECESEIEAARLKAEAEEIEHYAKLEAQAMLRSEELSFTKNQNNLEIYKEREMSNIETSKFKKMIDAIGADVLAAIATSGPETQVRVY</sequence>
<dbReference type="Pfam" id="PF11978">
    <property type="entry name" value="MVP_shoulder"/>
    <property type="match status" value="1"/>
</dbReference>
<evidence type="ECO:0000259" key="12">
    <source>
        <dbReference type="Pfam" id="PF17794"/>
    </source>
</evidence>
<evidence type="ECO:0000256" key="1">
    <source>
        <dbReference type="ARBA" id="ARBA00004123"/>
    </source>
</evidence>
<evidence type="ECO:0000256" key="9">
    <source>
        <dbReference type="SAM" id="MobiDB-lite"/>
    </source>
</evidence>
<organism evidence="15 16">
    <name type="scientific">Pinctada imbricata</name>
    <name type="common">Atlantic pearl-oyster</name>
    <name type="synonym">Pinctada martensii</name>
    <dbReference type="NCBI Taxonomy" id="66713"/>
    <lineage>
        <taxon>Eukaryota</taxon>
        <taxon>Metazoa</taxon>
        <taxon>Spiralia</taxon>
        <taxon>Lophotrochozoa</taxon>
        <taxon>Mollusca</taxon>
        <taxon>Bivalvia</taxon>
        <taxon>Autobranchia</taxon>
        <taxon>Pteriomorphia</taxon>
        <taxon>Pterioida</taxon>
        <taxon>Pterioidea</taxon>
        <taxon>Pteriidae</taxon>
        <taxon>Pinctada</taxon>
    </lineage>
</organism>
<dbReference type="Gene3D" id="2.30.30.560">
    <property type="match status" value="2"/>
</dbReference>
<evidence type="ECO:0000256" key="4">
    <source>
        <dbReference type="ARBA" id="ARBA00022490"/>
    </source>
</evidence>
<keyword evidence="7 8" id="KW-0687">Ribonucleoprotein</keyword>
<evidence type="ECO:0000259" key="10">
    <source>
        <dbReference type="Pfam" id="PF01505"/>
    </source>
</evidence>
<dbReference type="Gene3D" id="2.30.30.570">
    <property type="match status" value="2"/>
</dbReference>
<accession>A0AA88Y3K0</accession>
<name>A0AA88Y3K0_PINIB</name>
<comment type="caution">
    <text evidence="15">The sequence shown here is derived from an EMBL/GenBank/DDBJ whole genome shotgun (WGS) entry which is preliminary data.</text>
</comment>
<feature type="domain" description="Major vault protein repeat" evidence="10">
    <location>
        <begin position="309"/>
        <end position="352"/>
    </location>
</feature>
<evidence type="ECO:0000256" key="3">
    <source>
        <dbReference type="ARBA" id="ARBA00018296"/>
    </source>
</evidence>
<comment type="subcellular location">
    <subcellularLocation>
        <location evidence="2 8">Cytoplasm</location>
    </subcellularLocation>
    <subcellularLocation>
        <location evidence="1">Nucleus</location>
    </subcellularLocation>
</comment>
<dbReference type="PANTHER" id="PTHR14165:SF16">
    <property type="entry name" value="MAJOR VAULT PROTEIN"/>
    <property type="match status" value="1"/>
</dbReference>
<feature type="repeat" description="MVP" evidence="8">
    <location>
        <begin position="263"/>
        <end position="312"/>
    </location>
</feature>
<dbReference type="Gene3D" id="2.30.30.550">
    <property type="entry name" value="Major Vault Protein repeat"/>
    <property type="match status" value="4"/>
</dbReference>
<feature type="region of interest" description="Disordered" evidence="9">
    <location>
        <begin position="656"/>
        <end position="677"/>
    </location>
</feature>
<dbReference type="PROSITE" id="PS51224">
    <property type="entry name" value="MVP"/>
    <property type="match status" value="5"/>
</dbReference>
<dbReference type="InterPro" id="IPR002499">
    <property type="entry name" value="Vault_N"/>
</dbReference>
<keyword evidence="6" id="KW-0539">Nucleus</keyword>
<proteinExistence type="predicted"/>
<dbReference type="Pfam" id="PF01505">
    <property type="entry name" value="Vault"/>
    <property type="match status" value="3"/>
</dbReference>
<evidence type="ECO:0000313" key="16">
    <source>
        <dbReference type="Proteomes" id="UP001186944"/>
    </source>
</evidence>
<dbReference type="CDD" id="cd08825">
    <property type="entry name" value="MVP_shoulder"/>
    <property type="match status" value="1"/>
</dbReference>
<evidence type="ECO:0000256" key="5">
    <source>
        <dbReference type="ARBA" id="ARBA00022737"/>
    </source>
</evidence>
<dbReference type="InterPro" id="IPR036013">
    <property type="entry name" value="Band_7/SPFH_dom_sf"/>
</dbReference>
<feature type="repeat" description="MVP" evidence="8">
    <location>
        <begin position="102"/>
        <end position="153"/>
    </location>
</feature>
<dbReference type="InterPro" id="IPR041136">
    <property type="entry name" value="Vault_4"/>
</dbReference>
<dbReference type="FunFam" id="2.30.30.570:FF:000001">
    <property type="entry name" value="major vault protein-like"/>
    <property type="match status" value="1"/>
</dbReference>
<dbReference type="Gene3D" id="2.30.30.620">
    <property type="match status" value="1"/>
</dbReference>
<reference evidence="15" key="1">
    <citation type="submission" date="2019-08" db="EMBL/GenBank/DDBJ databases">
        <title>The improved chromosome-level genome for the pearl oyster Pinctada fucata martensii using PacBio sequencing and Hi-C.</title>
        <authorList>
            <person name="Zheng Z."/>
        </authorList>
    </citation>
    <scope>NUCLEOTIDE SEQUENCE</scope>
    <source>
        <strain evidence="15">ZZ-2019</strain>
        <tissue evidence="15">Adductor muscle</tissue>
    </source>
</reference>
<feature type="domain" description="Major vault protein repeat" evidence="13">
    <location>
        <begin position="447"/>
        <end position="507"/>
    </location>
</feature>
<dbReference type="FunFam" id="2.30.30.550:FF:000001">
    <property type="entry name" value="major vault protein-like"/>
    <property type="match status" value="1"/>
</dbReference>
<feature type="repeat" description="MVP" evidence="8">
    <location>
        <begin position="154"/>
        <end position="206"/>
    </location>
</feature>
<dbReference type="InterPro" id="IPR041139">
    <property type="entry name" value="MVP_rep_dom"/>
</dbReference>
<dbReference type="Pfam" id="PF17796">
    <property type="entry name" value="Vault_4"/>
    <property type="match status" value="1"/>
</dbReference>
<dbReference type="InterPro" id="IPR040989">
    <property type="entry name" value="Vault_3"/>
</dbReference>
<dbReference type="Pfam" id="PF17795">
    <property type="entry name" value="Vault_3"/>
    <property type="match status" value="1"/>
</dbReference>
<keyword evidence="5" id="KW-0677">Repeat</keyword>
<dbReference type="GO" id="GO:1990904">
    <property type="term" value="C:ribonucleoprotein complex"/>
    <property type="evidence" value="ECO:0007669"/>
    <property type="project" value="UniProtKB-UniRule"/>
</dbReference>
<feature type="repeat" description="MVP" evidence="8">
    <location>
        <begin position="313"/>
        <end position="367"/>
    </location>
</feature>
<dbReference type="AlphaFoldDB" id="A0AA88Y3K0"/>
<evidence type="ECO:0000256" key="2">
    <source>
        <dbReference type="ARBA" id="ARBA00004496"/>
    </source>
</evidence>
<dbReference type="GO" id="GO:0005634">
    <property type="term" value="C:nucleus"/>
    <property type="evidence" value="ECO:0007669"/>
    <property type="project" value="UniProtKB-SubCell"/>
</dbReference>
<feature type="repeat" description="MVP" evidence="8">
    <location>
        <begin position="207"/>
        <end position="261"/>
    </location>
</feature>
<evidence type="ECO:0000313" key="15">
    <source>
        <dbReference type="EMBL" id="KAK3097161.1"/>
    </source>
</evidence>
<dbReference type="InterPro" id="IPR039059">
    <property type="entry name" value="MVP"/>
</dbReference>
<dbReference type="Pfam" id="PF17794">
    <property type="entry name" value="Vault_2"/>
    <property type="match status" value="1"/>
</dbReference>
<protein>
    <recommendedName>
        <fullName evidence="3">Major vault protein</fullName>
    </recommendedName>
</protein>
<keyword evidence="16" id="KW-1185">Reference proteome</keyword>
<evidence type="ECO:0000256" key="8">
    <source>
        <dbReference type="PROSITE-ProRule" id="PRU00571"/>
    </source>
</evidence>
<dbReference type="InterPro" id="IPR043023">
    <property type="entry name" value="MVP_rep_sf"/>
</dbReference>
<dbReference type="Gene3D" id="6.10.250.720">
    <property type="match status" value="1"/>
</dbReference>
<dbReference type="Gene3D" id="3.30.479.30">
    <property type="entry name" value="Band 7 domain"/>
    <property type="match status" value="1"/>
</dbReference>
<evidence type="ECO:0000259" key="11">
    <source>
        <dbReference type="Pfam" id="PF11978"/>
    </source>
</evidence>
<evidence type="ECO:0000259" key="14">
    <source>
        <dbReference type="Pfam" id="PF17796"/>
    </source>
</evidence>
<evidence type="ECO:0000259" key="13">
    <source>
        <dbReference type="Pfam" id="PF17795"/>
    </source>
</evidence>
<dbReference type="InterPro" id="IPR041134">
    <property type="entry name" value="Vault_2"/>
</dbReference>
<evidence type="ECO:0000256" key="7">
    <source>
        <dbReference type="ARBA" id="ARBA00023274"/>
    </source>
</evidence>
<feature type="domain" description="Major vault protein repeat" evidence="10">
    <location>
        <begin position="205"/>
        <end position="243"/>
    </location>
</feature>
<feature type="compositionally biased region" description="Basic and acidic residues" evidence="9">
    <location>
        <begin position="665"/>
        <end position="677"/>
    </location>
</feature>
<dbReference type="GO" id="GO:0005737">
    <property type="term" value="C:cytoplasm"/>
    <property type="evidence" value="ECO:0007669"/>
    <property type="project" value="UniProtKB-SubCell"/>
</dbReference>
<dbReference type="InterPro" id="IPR043179">
    <property type="entry name" value="Vault_2_sf"/>
</dbReference>
<feature type="domain" description="Major vault protein repeat" evidence="12">
    <location>
        <begin position="29"/>
        <end position="78"/>
    </location>
</feature>
<feature type="domain" description="Major vault protein repeat" evidence="10">
    <location>
        <begin position="156"/>
        <end position="191"/>
    </location>
</feature>